<reference evidence="2 3" key="1">
    <citation type="submission" date="2019-01" db="EMBL/GenBank/DDBJ databases">
        <title>Genome Assembly of Collichthys lucidus.</title>
        <authorList>
            <person name="Cai M."/>
            <person name="Xiao S."/>
        </authorList>
    </citation>
    <scope>NUCLEOTIDE SEQUENCE [LARGE SCALE GENOMIC DNA]</scope>
    <source>
        <strain evidence="2">JT15FE1705JMU</strain>
        <tissue evidence="2">Muscle</tissue>
    </source>
</reference>
<evidence type="ECO:0000313" key="2">
    <source>
        <dbReference type="EMBL" id="TKS65996.1"/>
    </source>
</evidence>
<dbReference type="EMBL" id="CM014078">
    <property type="protein sequence ID" value="TKS65996.1"/>
    <property type="molecule type" value="Genomic_DNA"/>
</dbReference>
<feature type="compositionally biased region" description="Polar residues" evidence="1">
    <location>
        <begin position="36"/>
        <end position="62"/>
    </location>
</feature>
<accession>A0A4U5TWH7</accession>
<feature type="compositionally biased region" description="Low complexity" evidence="1">
    <location>
        <begin position="129"/>
        <end position="148"/>
    </location>
</feature>
<feature type="region of interest" description="Disordered" evidence="1">
    <location>
        <begin position="1"/>
        <end position="148"/>
    </location>
</feature>
<protein>
    <submittedName>
        <fullName evidence="2">Uncharacterized protein</fullName>
    </submittedName>
</protein>
<evidence type="ECO:0000313" key="3">
    <source>
        <dbReference type="Proteomes" id="UP000298787"/>
    </source>
</evidence>
<evidence type="ECO:0000256" key="1">
    <source>
        <dbReference type="SAM" id="MobiDB-lite"/>
    </source>
</evidence>
<proteinExistence type="predicted"/>
<dbReference type="Proteomes" id="UP000298787">
    <property type="component" value="Chromosome 1"/>
</dbReference>
<sequence>MGYQPRYIVKNRTGLRPVKKTRSVDCTPTEEDQESDASSQLSRGTSRTWTESDTSSQPSKGGSSHVKTKPIKRSHAEEDQESDASSQPRKGGSSPVKKTKPIKRSHAEEDQESDASSQPSKAPPPPFEPLSSHSHTSSTPHASPTSSALSQQILSCNYVDLAQLIHTSTYNPHIPRELQPAAPGTFQL</sequence>
<gene>
    <name evidence="2" type="ORF">D9C73_000052</name>
</gene>
<name>A0A4U5TWH7_COLLU</name>
<dbReference type="AlphaFoldDB" id="A0A4U5TWH7"/>
<organism evidence="2 3">
    <name type="scientific">Collichthys lucidus</name>
    <name type="common">Big head croaker</name>
    <name type="synonym">Sciaena lucida</name>
    <dbReference type="NCBI Taxonomy" id="240159"/>
    <lineage>
        <taxon>Eukaryota</taxon>
        <taxon>Metazoa</taxon>
        <taxon>Chordata</taxon>
        <taxon>Craniata</taxon>
        <taxon>Vertebrata</taxon>
        <taxon>Euteleostomi</taxon>
        <taxon>Actinopterygii</taxon>
        <taxon>Neopterygii</taxon>
        <taxon>Teleostei</taxon>
        <taxon>Neoteleostei</taxon>
        <taxon>Acanthomorphata</taxon>
        <taxon>Eupercaria</taxon>
        <taxon>Sciaenidae</taxon>
        <taxon>Collichthys</taxon>
    </lineage>
</organism>
<keyword evidence="3" id="KW-1185">Reference proteome</keyword>